<reference evidence="7 8" key="1">
    <citation type="journal article" date="2016" name="Front. Microbiol.">
        <title>Microevolution Analysis of Bacillus coahuilensis Unveils Differences in Phosphorus Acquisition Strategies and Their Regulation.</title>
        <authorList>
            <person name="Gomez-Lunar Z."/>
            <person name="Hernandez-Gonzalez I."/>
            <person name="Rodriguez-Torres M.D."/>
            <person name="Souza V."/>
            <person name="Olmedo-Alvarez G."/>
        </authorList>
    </citation>
    <scope>NUCLEOTIDE SEQUENCE [LARGE SCALE GENOMIC DNA]</scope>
    <source>
        <strain evidence="8">p1.1.43</strain>
    </source>
</reference>
<dbReference type="STRING" id="1150625.Q75_07245"/>
<evidence type="ECO:0000313" key="7">
    <source>
        <dbReference type="EMBL" id="KUP06743.1"/>
    </source>
</evidence>
<dbReference type="OrthoDB" id="3176438at2"/>
<evidence type="ECO:0000256" key="6">
    <source>
        <dbReference type="SAM" id="Phobius"/>
    </source>
</evidence>
<dbReference type="Proteomes" id="UP000074108">
    <property type="component" value="Unassembled WGS sequence"/>
</dbReference>
<gene>
    <name evidence="7" type="ORF">Q75_07245</name>
</gene>
<comment type="caution">
    <text evidence="7">The sequence shown here is derived from an EMBL/GenBank/DDBJ whole genome shotgun (WGS) entry which is preliminary data.</text>
</comment>
<name>A0A147K8U8_9BACI</name>
<feature type="transmembrane region" description="Helical" evidence="6">
    <location>
        <begin position="37"/>
        <end position="55"/>
    </location>
</feature>
<sequence>MKKILLVLIQLLILCFIFEMGTWITYSYHLAIPGNVVGLVILFMLLWSGIVKLHWIEEASRLLLKHLAFFFVPISVGLITLGHIIQSKGIILFLIITISTIMGLVVTGITSQKMIIKKDLKTNE</sequence>
<dbReference type="GO" id="GO:0005886">
    <property type="term" value="C:plasma membrane"/>
    <property type="evidence" value="ECO:0007669"/>
    <property type="project" value="UniProtKB-SubCell"/>
</dbReference>
<dbReference type="PANTHER" id="PTHR33931:SF2">
    <property type="entry name" value="HOLIN-LIKE PROTEIN CIDA"/>
    <property type="match status" value="1"/>
</dbReference>
<keyword evidence="4 6" id="KW-1133">Transmembrane helix</keyword>
<evidence type="ECO:0000256" key="4">
    <source>
        <dbReference type="ARBA" id="ARBA00022989"/>
    </source>
</evidence>
<evidence type="ECO:0000256" key="1">
    <source>
        <dbReference type="ARBA" id="ARBA00004651"/>
    </source>
</evidence>
<accession>A0A147K8U8</accession>
<evidence type="ECO:0000256" key="3">
    <source>
        <dbReference type="ARBA" id="ARBA00022692"/>
    </source>
</evidence>
<dbReference type="InterPro" id="IPR005538">
    <property type="entry name" value="LrgA/CidA"/>
</dbReference>
<feature type="transmembrane region" description="Helical" evidence="6">
    <location>
        <begin position="67"/>
        <end position="85"/>
    </location>
</feature>
<evidence type="ECO:0000256" key="2">
    <source>
        <dbReference type="ARBA" id="ARBA00022475"/>
    </source>
</evidence>
<keyword evidence="5 6" id="KW-0472">Membrane</keyword>
<evidence type="ECO:0000313" key="8">
    <source>
        <dbReference type="Proteomes" id="UP000074108"/>
    </source>
</evidence>
<comment type="subcellular location">
    <subcellularLocation>
        <location evidence="1">Cell membrane</location>
        <topology evidence="1">Multi-pass membrane protein</topology>
    </subcellularLocation>
</comment>
<proteinExistence type="predicted"/>
<keyword evidence="3 6" id="KW-0812">Transmembrane</keyword>
<dbReference type="PANTHER" id="PTHR33931">
    <property type="entry name" value="HOLIN-LIKE PROTEIN CIDA-RELATED"/>
    <property type="match status" value="1"/>
</dbReference>
<keyword evidence="8" id="KW-1185">Reference proteome</keyword>
<evidence type="ECO:0000256" key="5">
    <source>
        <dbReference type="ARBA" id="ARBA00023136"/>
    </source>
</evidence>
<feature type="transmembrane region" description="Helical" evidence="6">
    <location>
        <begin position="91"/>
        <end position="111"/>
    </location>
</feature>
<organism evidence="7 8">
    <name type="scientific">Bacillus coahuilensis p1.1.43</name>
    <dbReference type="NCBI Taxonomy" id="1150625"/>
    <lineage>
        <taxon>Bacteria</taxon>
        <taxon>Bacillati</taxon>
        <taxon>Bacillota</taxon>
        <taxon>Bacilli</taxon>
        <taxon>Bacillales</taxon>
        <taxon>Bacillaceae</taxon>
        <taxon>Bacillus</taxon>
    </lineage>
</organism>
<protein>
    <submittedName>
        <fullName evidence="7">LrgA</fullName>
    </submittedName>
</protein>
<dbReference type="EMBL" id="LDYG01000027">
    <property type="protein sequence ID" value="KUP06743.1"/>
    <property type="molecule type" value="Genomic_DNA"/>
</dbReference>
<dbReference type="PATRIC" id="fig|1150625.3.peg.1520"/>
<keyword evidence="2" id="KW-1003">Cell membrane</keyword>
<dbReference type="Pfam" id="PF03788">
    <property type="entry name" value="LrgA"/>
    <property type="match status" value="1"/>
</dbReference>
<dbReference type="RefSeq" id="WP_059350911.1">
    <property type="nucleotide sequence ID" value="NZ_LDYG01000027.1"/>
</dbReference>
<dbReference type="AlphaFoldDB" id="A0A147K8U8"/>